<evidence type="ECO:0000313" key="4">
    <source>
        <dbReference type="Proteomes" id="UP000319976"/>
    </source>
</evidence>
<feature type="transmembrane region" description="Helical" evidence="1">
    <location>
        <begin position="12"/>
        <end position="35"/>
    </location>
</feature>
<protein>
    <submittedName>
        <fullName evidence="3">Type II secretion system protein G</fullName>
    </submittedName>
</protein>
<evidence type="ECO:0000256" key="1">
    <source>
        <dbReference type="SAM" id="Phobius"/>
    </source>
</evidence>
<dbReference type="SUPFAM" id="SSF54523">
    <property type="entry name" value="Pili subunits"/>
    <property type="match status" value="1"/>
</dbReference>
<keyword evidence="1" id="KW-0812">Transmembrane</keyword>
<dbReference type="EMBL" id="CP036316">
    <property type="protein sequence ID" value="QDT65750.1"/>
    <property type="molecule type" value="Genomic_DNA"/>
</dbReference>
<dbReference type="NCBIfam" id="TIGR04294">
    <property type="entry name" value="pre_pil_HX9DG"/>
    <property type="match status" value="1"/>
</dbReference>
<dbReference type="NCBIfam" id="TIGR02532">
    <property type="entry name" value="IV_pilin_GFxxxE"/>
    <property type="match status" value="1"/>
</dbReference>
<dbReference type="PANTHER" id="PTHR30093">
    <property type="entry name" value="GENERAL SECRETION PATHWAY PROTEIN G"/>
    <property type="match status" value="1"/>
</dbReference>
<keyword evidence="1" id="KW-0472">Membrane</keyword>
<dbReference type="InterPro" id="IPR011453">
    <property type="entry name" value="DUF1559"/>
</dbReference>
<dbReference type="InterPro" id="IPR027558">
    <property type="entry name" value="Pre_pil_HX9DG_C"/>
</dbReference>
<name>A0A517TBK7_9PLAN</name>
<keyword evidence="4" id="KW-1185">Reference proteome</keyword>
<dbReference type="OrthoDB" id="255848at2"/>
<dbReference type="InterPro" id="IPR012902">
    <property type="entry name" value="N_methyl_site"/>
</dbReference>
<keyword evidence="1" id="KW-1133">Transmembrane helix</keyword>
<dbReference type="AlphaFoldDB" id="A0A517TBK7"/>
<dbReference type="InterPro" id="IPR045584">
    <property type="entry name" value="Pilin-like"/>
</dbReference>
<organism evidence="3 4">
    <name type="scientific">Calycomorphotria hydatis</name>
    <dbReference type="NCBI Taxonomy" id="2528027"/>
    <lineage>
        <taxon>Bacteria</taxon>
        <taxon>Pseudomonadati</taxon>
        <taxon>Planctomycetota</taxon>
        <taxon>Planctomycetia</taxon>
        <taxon>Planctomycetales</taxon>
        <taxon>Planctomycetaceae</taxon>
        <taxon>Calycomorphotria</taxon>
    </lineage>
</organism>
<dbReference type="Pfam" id="PF07596">
    <property type="entry name" value="SBP_bac_10"/>
    <property type="match status" value="1"/>
</dbReference>
<reference evidence="3 4" key="1">
    <citation type="submission" date="2019-02" db="EMBL/GenBank/DDBJ databases">
        <title>Deep-cultivation of Planctomycetes and their phenomic and genomic characterization uncovers novel biology.</title>
        <authorList>
            <person name="Wiegand S."/>
            <person name="Jogler M."/>
            <person name="Boedeker C."/>
            <person name="Pinto D."/>
            <person name="Vollmers J."/>
            <person name="Rivas-Marin E."/>
            <person name="Kohn T."/>
            <person name="Peeters S.H."/>
            <person name="Heuer A."/>
            <person name="Rast P."/>
            <person name="Oberbeckmann S."/>
            <person name="Bunk B."/>
            <person name="Jeske O."/>
            <person name="Meyerdierks A."/>
            <person name="Storesund J.E."/>
            <person name="Kallscheuer N."/>
            <person name="Luecker S."/>
            <person name="Lage O.M."/>
            <person name="Pohl T."/>
            <person name="Merkel B.J."/>
            <person name="Hornburger P."/>
            <person name="Mueller R.-W."/>
            <person name="Bruemmer F."/>
            <person name="Labrenz M."/>
            <person name="Spormann A.M."/>
            <person name="Op den Camp H."/>
            <person name="Overmann J."/>
            <person name="Amann R."/>
            <person name="Jetten M.S.M."/>
            <person name="Mascher T."/>
            <person name="Medema M.H."/>
            <person name="Devos D.P."/>
            <person name="Kaster A.-K."/>
            <person name="Ovreas L."/>
            <person name="Rohde M."/>
            <person name="Galperin M.Y."/>
            <person name="Jogler C."/>
        </authorList>
    </citation>
    <scope>NUCLEOTIDE SEQUENCE [LARGE SCALE GENOMIC DNA]</scope>
    <source>
        <strain evidence="3 4">V22</strain>
    </source>
</reference>
<gene>
    <name evidence="3" type="primary">xcpT_29</name>
    <name evidence="3" type="ORF">V22_30100</name>
</gene>
<dbReference type="Pfam" id="PF07963">
    <property type="entry name" value="N_methyl"/>
    <property type="match status" value="1"/>
</dbReference>
<dbReference type="PROSITE" id="PS00409">
    <property type="entry name" value="PROKAR_NTER_METHYL"/>
    <property type="match status" value="1"/>
</dbReference>
<feature type="domain" description="DUF1559" evidence="2">
    <location>
        <begin position="36"/>
        <end position="309"/>
    </location>
</feature>
<evidence type="ECO:0000259" key="2">
    <source>
        <dbReference type="Pfam" id="PF07596"/>
    </source>
</evidence>
<dbReference type="PANTHER" id="PTHR30093:SF2">
    <property type="entry name" value="TYPE II SECRETION SYSTEM PROTEIN H"/>
    <property type="match status" value="1"/>
</dbReference>
<dbReference type="Proteomes" id="UP000319976">
    <property type="component" value="Chromosome"/>
</dbReference>
<dbReference type="KEGG" id="chya:V22_30100"/>
<sequence>MSVINTRFRRGFTLIELLVVIAIIAILIALLLPAVQQAREAARRSQCKNNLKQIGLALHNYHDNHGTFPPRNIYSLDKNHSWMTMILPFVEQAPLYSKYDFSEPMMDQRFDQATAATGIIGTRLPVFECPSDIDDGGVFYIAGTLGIAPTSYAGIVTGGGSTDDRKEDLLSGIFPEDGPTRIRDCTDGTSNTIAVGEAVKTSVTGATGCNGCMTSFRTGVNTFVRGWGFGYHYQGWNSQTGANPRPSSCPSPSSHWCSTNTQGSYLWEPVIHGLYGINGNWPGSHSHHIGGAQMLMGDGAVRFLSENMNFTTWQNLCATHDGNVVGEF</sequence>
<accession>A0A517TBK7</accession>
<dbReference type="Gene3D" id="3.30.700.10">
    <property type="entry name" value="Glycoprotein, Type 4 Pilin"/>
    <property type="match status" value="1"/>
</dbReference>
<proteinExistence type="predicted"/>
<dbReference type="RefSeq" id="WP_145264202.1">
    <property type="nucleotide sequence ID" value="NZ_CP036316.1"/>
</dbReference>
<evidence type="ECO:0000313" key="3">
    <source>
        <dbReference type="EMBL" id="QDT65750.1"/>
    </source>
</evidence>